<keyword evidence="4" id="KW-1185">Reference proteome</keyword>
<evidence type="ECO:0000313" key="3">
    <source>
        <dbReference type="EMBL" id="CAB1428383.1"/>
    </source>
</evidence>
<dbReference type="AlphaFoldDB" id="A0A9N7UE50"/>
<name>A0A9N7UE50_PLEPL</name>
<evidence type="ECO:0000313" key="4">
    <source>
        <dbReference type="Proteomes" id="UP001153269"/>
    </source>
</evidence>
<organism evidence="3 4">
    <name type="scientific">Pleuronectes platessa</name>
    <name type="common">European plaice</name>
    <dbReference type="NCBI Taxonomy" id="8262"/>
    <lineage>
        <taxon>Eukaryota</taxon>
        <taxon>Metazoa</taxon>
        <taxon>Chordata</taxon>
        <taxon>Craniata</taxon>
        <taxon>Vertebrata</taxon>
        <taxon>Euteleostomi</taxon>
        <taxon>Actinopterygii</taxon>
        <taxon>Neopterygii</taxon>
        <taxon>Teleostei</taxon>
        <taxon>Neoteleostei</taxon>
        <taxon>Acanthomorphata</taxon>
        <taxon>Carangaria</taxon>
        <taxon>Pleuronectiformes</taxon>
        <taxon>Pleuronectoidei</taxon>
        <taxon>Pleuronectidae</taxon>
        <taxon>Pleuronectes</taxon>
    </lineage>
</organism>
<proteinExistence type="predicted"/>
<comment type="caution">
    <text evidence="3">The sequence shown here is derived from an EMBL/GenBank/DDBJ whole genome shotgun (WGS) entry which is preliminary data.</text>
</comment>
<protein>
    <recommendedName>
        <fullName evidence="5">Secreted protein</fullName>
    </recommendedName>
</protein>
<feature type="region of interest" description="Disordered" evidence="1">
    <location>
        <begin position="21"/>
        <end position="79"/>
    </location>
</feature>
<gene>
    <name evidence="3" type="ORF">PLEPLA_LOCUS16349</name>
</gene>
<feature type="region of interest" description="Disordered" evidence="1">
    <location>
        <begin position="91"/>
        <end position="127"/>
    </location>
</feature>
<evidence type="ECO:0000256" key="1">
    <source>
        <dbReference type="SAM" id="MobiDB-lite"/>
    </source>
</evidence>
<reference evidence="3" key="1">
    <citation type="submission" date="2020-03" db="EMBL/GenBank/DDBJ databases">
        <authorList>
            <person name="Weist P."/>
        </authorList>
    </citation>
    <scope>NUCLEOTIDE SEQUENCE</scope>
</reference>
<feature type="chain" id="PRO_5040192268" description="Secreted protein" evidence="2">
    <location>
        <begin position="19"/>
        <end position="127"/>
    </location>
</feature>
<evidence type="ECO:0000256" key="2">
    <source>
        <dbReference type="SAM" id="SignalP"/>
    </source>
</evidence>
<dbReference type="Proteomes" id="UP001153269">
    <property type="component" value="Unassembled WGS sequence"/>
</dbReference>
<feature type="signal peptide" evidence="2">
    <location>
        <begin position="1"/>
        <end position="18"/>
    </location>
</feature>
<accession>A0A9N7UE50</accession>
<evidence type="ECO:0008006" key="5">
    <source>
        <dbReference type="Google" id="ProtNLM"/>
    </source>
</evidence>
<dbReference type="EMBL" id="CADEAL010001048">
    <property type="protein sequence ID" value="CAB1428383.1"/>
    <property type="molecule type" value="Genomic_DNA"/>
</dbReference>
<keyword evidence="2" id="KW-0732">Signal</keyword>
<sequence length="127" mass="13730">MLLLLFLLLLLPARDSLSSRRLQAHEALETRSPPLAVPTAKAGRQRRPGSSEPTDPLRCRRPDGAPAARTDTSGTQAAARSRILANVGWKFPRCGDVTPPRRREAKASRRANAPGENRRSSTGSAAL</sequence>